<dbReference type="Pfam" id="PF13812">
    <property type="entry name" value="PPR_3"/>
    <property type="match status" value="1"/>
</dbReference>
<proteinExistence type="predicted"/>
<dbReference type="EMBL" id="JAFCMP010000035">
    <property type="protein sequence ID" value="KAG5190330.1"/>
    <property type="molecule type" value="Genomic_DNA"/>
</dbReference>
<feature type="region of interest" description="Disordered" evidence="3">
    <location>
        <begin position="711"/>
        <end position="763"/>
    </location>
</feature>
<feature type="region of interest" description="Disordered" evidence="3">
    <location>
        <begin position="421"/>
        <end position="470"/>
    </location>
</feature>
<gene>
    <name evidence="4" type="ORF">JKP88DRAFT_347549</name>
</gene>
<dbReference type="Gene3D" id="1.25.40.10">
    <property type="entry name" value="Tetratricopeptide repeat domain"/>
    <property type="match status" value="1"/>
</dbReference>
<dbReference type="PANTHER" id="PTHR47936">
    <property type="entry name" value="PPR_LONG DOMAIN-CONTAINING PROTEIN"/>
    <property type="match status" value="1"/>
</dbReference>
<sequence>MFKLEQLRAAAAAGAADAPHPLAAWKALTWCAAHASDAEARALIERWCATAPTAAYPPLGEPTAPSDMADWALRSVLKAAPAQRAGSLAQAAAALDAAVTLFEGAAAPGAERAGASGGASGGAAAAVRQRAYCAALHACQLARAPLMAQLLRRSDAGGVVRRTFAAAARVCVRNVVGLRTRRLERAAARLRAAASRHGGLDSLAGMLWQDAPSQMAMPRLMYDMQREHVEPSAAAWGYFLTAHCRRAALAATAIEALLLSRPRAAAASSPSASAARAAEWLATVALAYAQRQDARAAEPLLARAEAALAAAAAAPDAQEGAQGGAAAAAAAAAEGEECSARAKAAIAHVKTALRAAGAAPDAALLPWLRALLEGPVAEPLATTTIDSMPRSAAGSAPLSQCCTADGTVWWRVAVAHTRRRDAAPCAGHHRLPRSARRDGAAPLAAQHTYETSGGSAAASSPPPPSPDIGRVLQQCARHRLLGDAAAAAIAAMERATAAAAAAADGDGGGGGAAAGCALGVAQDNVLHVMAACASVGLWPPLLRLLELAETAAPTAAGWDLQEPLRQALEPLRLALRACAVARRGAEAQALHRRALTVPGFVWRRWTARNGERDGESGGSCAAGASAAAAAAACLPPSSVPGIAPGRIVPSSPGWHMKPRASALTDASACASHDRGKDDVQVAAALFDDPDAAVAHLEASWQRAAAAAAAGAAPLGGDSDRAAATSDANDDDADSADGGAASDADEADAEEPGDGADEGRVRCSDGASRARRALSDVFTVLVASARHTQRWHVLSDAQEAAARHGVAVPRKALTTMACALADGSARRPEAAELLLRRAATAGAAAPPSTYAALAAAHGRARRWESARSRSASSSRCERASDAQHAAALVRAAAASRRRRRLRGGSGGDAAAFQSLAAVELLGHMEDHGVVPDGAVYAAVLGAMADCFEVKAAVAMLDELEAAEVETDVAVYAEVLRACARCRTGRAATASLARMQQQGLQPDARCYAWAMLACARSKMRAEVARLHGELRSAGLALKGRAAATVVEALLAAALRRDACAAAADLALPLPAYLQARLIDAHIALGQTDDALRLAQGLRATRARGRDGGGGGGDGGARVAPVAAALRAYGAARDWPSVAATLADLRACGAMPAPRGAVVGRARARPEIDALGSGAEVYHAALQAAEACGCSEDFEQWLDEHWALRAGAARRTRRAARAAQLRGMRG</sequence>
<dbReference type="PANTHER" id="PTHR47936:SF1">
    <property type="entry name" value="PENTATRICOPEPTIDE REPEAT-CONTAINING PROTEIN GUN1, CHLOROPLASTIC"/>
    <property type="match status" value="1"/>
</dbReference>
<evidence type="ECO:0000256" key="1">
    <source>
        <dbReference type="ARBA" id="ARBA00022737"/>
    </source>
</evidence>
<comment type="caution">
    <text evidence="4">The sequence shown here is derived from an EMBL/GenBank/DDBJ whole genome shotgun (WGS) entry which is preliminary data.</text>
</comment>
<dbReference type="Proteomes" id="UP000664859">
    <property type="component" value="Unassembled WGS sequence"/>
</dbReference>
<evidence type="ECO:0000313" key="4">
    <source>
        <dbReference type="EMBL" id="KAG5190330.1"/>
    </source>
</evidence>
<evidence type="ECO:0000256" key="2">
    <source>
        <dbReference type="PROSITE-ProRule" id="PRU00708"/>
    </source>
</evidence>
<feature type="repeat" description="PPR" evidence="2">
    <location>
        <begin position="966"/>
        <end position="1000"/>
    </location>
</feature>
<name>A0A836CKW4_9STRA</name>
<accession>A0A836CKW4</accession>
<evidence type="ECO:0008006" key="6">
    <source>
        <dbReference type="Google" id="ProtNLM"/>
    </source>
</evidence>
<organism evidence="4 5">
    <name type="scientific">Tribonema minus</name>
    <dbReference type="NCBI Taxonomy" id="303371"/>
    <lineage>
        <taxon>Eukaryota</taxon>
        <taxon>Sar</taxon>
        <taxon>Stramenopiles</taxon>
        <taxon>Ochrophyta</taxon>
        <taxon>PX clade</taxon>
        <taxon>Xanthophyceae</taxon>
        <taxon>Tribonematales</taxon>
        <taxon>Tribonemataceae</taxon>
        <taxon>Tribonema</taxon>
    </lineage>
</organism>
<evidence type="ECO:0000313" key="5">
    <source>
        <dbReference type="Proteomes" id="UP000664859"/>
    </source>
</evidence>
<evidence type="ECO:0000256" key="3">
    <source>
        <dbReference type="SAM" id="MobiDB-lite"/>
    </source>
</evidence>
<feature type="compositionally biased region" description="Acidic residues" evidence="3">
    <location>
        <begin position="742"/>
        <end position="755"/>
    </location>
</feature>
<feature type="compositionally biased region" description="Low complexity" evidence="3">
    <location>
        <begin position="711"/>
        <end position="726"/>
    </location>
</feature>
<protein>
    <recommendedName>
        <fullName evidence="6">Pentacotripeptide-repeat region of PRORP domain-containing protein</fullName>
    </recommendedName>
</protein>
<dbReference type="AlphaFoldDB" id="A0A836CKW4"/>
<reference evidence="4" key="1">
    <citation type="submission" date="2021-02" db="EMBL/GenBank/DDBJ databases">
        <title>First Annotated Genome of the Yellow-green Alga Tribonema minus.</title>
        <authorList>
            <person name="Mahan K.M."/>
        </authorList>
    </citation>
    <scope>NUCLEOTIDE SEQUENCE</scope>
    <source>
        <strain evidence="4">UTEX B ZZ1240</strain>
    </source>
</reference>
<dbReference type="InterPro" id="IPR002885">
    <property type="entry name" value="PPR_rpt"/>
</dbReference>
<keyword evidence="5" id="KW-1185">Reference proteome</keyword>
<keyword evidence="1" id="KW-0677">Repeat</keyword>
<dbReference type="PROSITE" id="PS51375">
    <property type="entry name" value="PPR"/>
    <property type="match status" value="1"/>
</dbReference>
<dbReference type="InterPro" id="IPR011990">
    <property type="entry name" value="TPR-like_helical_dom_sf"/>
</dbReference>